<name>A0A968GCE6_9SPIO</name>
<accession>A0A968GCE6</accession>
<comment type="caution">
    <text evidence="1">The sequence shown here is derived from an EMBL/GenBank/DDBJ whole genome shotgun (WGS) entry which is preliminary data.</text>
</comment>
<dbReference type="EMBL" id="JAATLK010000001">
    <property type="protein sequence ID" value="NIZ47270.1"/>
    <property type="molecule type" value="Genomic_DNA"/>
</dbReference>
<dbReference type="AlphaFoldDB" id="A0A968GCE6"/>
<dbReference type="RefSeq" id="WP_167703679.1">
    <property type="nucleotide sequence ID" value="NZ_CP118168.1"/>
</dbReference>
<keyword evidence="2" id="KW-1185">Reference proteome</keyword>
<reference evidence="1" key="1">
    <citation type="submission" date="2020-03" db="EMBL/GenBank/DDBJ databases">
        <title>Spirochaetal bacteria isolated from arthropods constitute a novel genus Entomospira genus novum within the order Spirochaetales.</title>
        <authorList>
            <person name="Grana-Miraglia L."/>
            <person name="Sikutova S."/>
            <person name="Fingerle V."/>
            <person name="Sing A."/>
            <person name="Castillo-Ramirez S."/>
            <person name="Margos G."/>
            <person name="Rudolf I."/>
        </authorList>
    </citation>
    <scope>NUCLEOTIDE SEQUENCE</scope>
    <source>
        <strain evidence="1">BR208</strain>
    </source>
</reference>
<protein>
    <submittedName>
        <fullName evidence="1">Uncharacterized protein</fullName>
    </submittedName>
</protein>
<proteinExistence type="predicted"/>
<dbReference type="Proteomes" id="UP000752013">
    <property type="component" value="Unassembled WGS sequence"/>
</dbReference>
<evidence type="ECO:0000313" key="2">
    <source>
        <dbReference type="Proteomes" id="UP000752013"/>
    </source>
</evidence>
<organism evidence="1 2">
    <name type="scientific">Entomospira nematocerorum</name>
    <dbReference type="NCBI Taxonomy" id="2719987"/>
    <lineage>
        <taxon>Bacteria</taxon>
        <taxon>Pseudomonadati</taxon>
        <taxon>Spirochaetota</taxon>
        <taxon>Spirochaetia</taxon>
        <taxon>Spirochaetales</taxon>
        <taxon>Spirochaetaceae</taxon>
        <taxon>Entomospira</taxon>
    </lineage>
</organism>
<sequence length="420" mass="49154">MTHQFPIVNTTPEAATTDEIVITETSTQPISHSQRASIKIYSSESAHDQSLTNQNLQNFRKNLSVISPQDDAQSLSQRPINADHQLFPNWLLLGEDSFHSMLTQLESLTPRIYIGQVPYIEEYTEEVIRNYNPDIIMSRENFFPVLSPKEFSFYTDDFVDINNNTELQPTSLNKGYKKIYWQRSYRDPKTPIIYEYETHFWGFDGRLQLLFKADNLHDIFFIPYDHTRITLDDTHPLPFSSDLIFGESTLHDVIQHNGLHGALKFNVENTYNYIDKTTTSSIVAIYQQEVLWHDLPLTIHYKLNITDEKSSLDPFQRLVITGISIFNFDDWSTEWKFLTEMIPTLYPQTEEDVAWLHQRFKEDILVIEHLTSAYDHITVPPDFYLVNDQYVIFHSGCCAVTYHTSVVMKDDFHYPGFMFQ</sequence>
<gene>
    <name evidence="1" type="ORF">HCT46_04990</name>
</gene>
<evidence type="ECO:0000313" key="1">
    <source>
        <dbReference type="EMBL" id="NIZ47270.1"/>
    </source>
</evidence>